<feature type="compositionally biased region" description="Low complexity" evidence="9">
    <location>
        <begin position="464"/>
        <end position="487"/>
    </location>
</feature>
<dbReference type="GO" id="GO:0042802">
    <property type="term" value="F:identical protein binding"/>
    <property type="evidence" value="ECO:0007669"/>
    <property type="project" value="UniProtKB-ARBA"/>
</dbReference>
<feature type="compositionally biased region" description="Polar residues" evidence="9">
    <location>
        <begin position="543"/>
        <end position="553"/>
    </location>
</feature>
<evidence type="ECO:0000256" key="4">
    <source>
        <dbReference type="ARBA" id="ARBA00022741"/>
    </source>
</evidence>
<dbReference type="InterPro" id="IPR005702">
    <property type="entry name" value="Wzc-like_C"/>
</dbReference>
<dbReference type="GO" id="GO:0004715">
    <property type="term" value="F:non-membrane spanning protein tyrosine kinase activity"/>
    <property type="evidence" value="ECO:0007669"/>
    <property type="project" value="UniProtKB-EC"/>
</dbReference>
<keyword evidence="5" id="KW-0418">Kinase</keyword>
<feature type="region of interest" description="Disordered" evidence="9">
    <location>
        <begin position="455"/>
        <end position="553"/>
    </location>
</feature>
<evidence type="ECO:0000256" key="8">
    <source>
        <dbReference type="ARBA" id="ARBA00051245"/>
    </source>
</evidence>
<dbReference type="InterPro" id="IPR027417">
    <property type="entry name" value="P-loop_NTPase"/>
</dbReference>
<comment type="similarity">
    <text evidence="1">Belongs to the CpsD/CapB family.</text>
</comment>
<comment type="caution">
    <text evidence="11">The sequence shown here is derived from an EMBL/GenBank/DDBJ whole genome shotgun (WGS) entry which is preliminary data.</text>
</comment>
<dbReference type="PANTHER" id="PTHR32309">
    <property type="entry name" value="TYROSINE-PROTEIN KINASE"/>
    <property type="match status" value="1"/>
</dbReference>
<keyword evidence="3" id="KW-0808">Transferase</keyword>
<dbReference type="Gene3D" id="3.40.50.300">
    <property type="entry name" value="P-loop containing nucleotide triphosphate hydrolases"/>
    <property type="match status" value="1"/>
</dbReference>
<feature type="compositionally biased region" description="Pro residues" evidence="9">
    <location>
        <begin position="488"/>
        <end position="507"/>
    </location>
</feature>
<sequence length="553" mass="57756">MELRDYLRAIRKRWWLLPAAVALAVSVAAVITLRTPPQYATTTTFFIGTPNRGVTDAYQGSLLSQQRVKSYGTLITGDRLAAVVAKQPGVGLSPDQVQQRITAQPVPETVLLQATVTDGSKQRSKLIADVLAAQFTKMVESLETPATAGTPTPAAPLASTVKVEVIAGPKLDETPVSPRPARNLGLAVLLGLLVGAAIAVLRELLDNTVKSAEALQELAGAPVLAMIPNDPEAAKAPLVTGSAQRSARAEALRKLRTNLQFVDVDRPVRVMVVTSALPSEGKSSTSANLAIVFAEAGQRVLLIDADLRRPKVAEYFGIEGAVGLTNLLAGQAQPEDVIQRWSQGLWILPSGFLPPNPSELLASQHMADLLGTFRERFDVVVIDSPPLLPVTDAAILTTVADGAVLVVRAAKTSTAQVTGALQALETVNARLLGCALNLVPGMKSENYYYYGQDEGGRSNGKRVPAALTASASPARATSAQHARSVSAPPAPPASGPPARPISAPPAAPVSGAAPRVGRASVGAPPSNMGPRTKEQSPAYGETTVPTPTRSGPR</sequence>
<dbReference type="FunFam" id="3.40.50.300:FF:000527">
    <property type="entry name" value="Tyrosine-protein kinase etk"/>
    <property type="match status" value="1"/>
</dbReference>
<protein>
    <recommendedName>
        <fullName evidence="2">non-specific protein-tyrosine kinase</fullName>
        <ecNumber evidence="2">2.7.10.2</ecNumber>
    </recommendedName>
</protein>
<evidence type="ECO:0000256" key="7">
    <source>
        <dbReference type="ARBA" id="ARBA00023137"/>
    </source>
</evidence>
<evidence type="ECO:0000256" key="9">
    <source>
        <dbReference type="SAM" id="MobiDB-lite"/>
    </source>
</evidence>
<evidence type="ECO:0000256" key="2">
    <source>
        <dbReference type="ARBA" id="ARBA00011903"/>
    </source>
</evidence>
<evidence type="ECO:0000313" key="12">
    <source>
        <dbReference type="Proteomes" id="UP000599074"/>
    </source>
</evidence>
<name>A0A8J3WZ43_9ACTN</name>
<gene>
    <name evidence="11" type="ORF">Pme01_08130</name>
</gene>
<dbReference type="GO" id="GO:0005886">
    <property type="term" value="C:plasma membrane"/>
    <property type="evidence" value="ECO:0007669"/>
    <property type="project" value="TreeGrafter"/>
</dbReference>
<evidence type="ECO:0000256" key="3">
    <source>
        <dbReference type="ARBA" id="ARBA00022679"/>
    </source>
</evidence>
<dbReference type="CDD" id="cd05387">
    <property type="entry name" value="BY-kinase"/>
    <property type="match status" value="1"/>
</dbReference>
<evidence type="ECO:0000313" key="11">
    <source>
        <dbReference type="EMBL" id="GII21216.1"/>
    </source>
</evidence>
<dbReference type="PANTHER" id="PTHR32309:SF13">
    <property type="entry name" value="FERRIC ENTEROBACTIN TRANSPORT PROTEIN FEPE"/>
    <property type="match status" value="1"/>
</dbReference>
<dbReference type="RefSeq" id="WP_203935421.1">
    <property type="nucleotide sequence ID" value="NZ_BOON01000006.1"/>
</dbReference>
<reference evidence="11" key="1">
    <citation type="submission" date="2021-01" db="EMBL/GenBank/DDBJ databases">
        <title>Whole genome shotgun sequence of Planosporangium mesophilum NBRC 109066.</title>
        <authorList>
            <person name="Komaki H."/>
            <person name="Tamura T."/>
        </authorList>
    </citation>
    <scope>NUCLEOTIDE SEQUENCE</scope>
    <source>
        <strain evidence="11">NBRC 109066</strain>
    </source>
</reference>
<evidence type="ECO:0000256" key="6">
    <source>
        <dbReference type="ARBA" id="ARBA00022840"/>
    </source>
</evidence>
<keyword evidence="4" id="KW-0547">Nucleotide-binding</keyword>
<comment type="catalytic activity">
    <reaction evidence="8">
        <text>L-tyrosyl-[protein] + ATP = O-phospho-L-tyrosyl-[protein] + ADP + H(+)</text>
        <dbReference type="Rhea" id="RHEA:10596"/>
        <dbReference type="Rhea" id="RHEA-COMP:10136"/>
        <dbReference type="Rhea" id="RHEA-COMP:20101"/>
        <dbReference type="ChEBI" id="CHEBI:15378"/>
        <dbReference type="ChEBI" id="CHEBI:30616"/>
        <dbReference type="ChEBI" id="CHEBI:46858"/>
        <dbReference type="ChEBI" id="CHEBI:61978"/>
        <dbReference type="ChEBI" id="CHEBI:456216"/>
        <dbReference type="EC" id="2.7.10.2"/>
    </reaction>
</comment>
<organism evidence="11 12">
    <name type="scientific">Planosporangium mesophilum</name>
    <dbReference type="NCBI Taxonomy" id="689768"/>
    <lineage>
        <taxon>Bacteria</taxon>
        <taxon>Bacillati</taxon>
        <taxon>Actinomycetota</taxon>
        <taxon>Actinomycetes</taxon>
        <taxon>Micromonosporales</taxon>
        <taxon>Micromonosporaceae</taxon>
        <taxon>Planosporangium</taxon>
    </lineage>
</organism>
<dbReference type="SUPFAM" id="SSF52540">
    <property type="entry name" value="P-loop containing nucleoside triphosphate hydrolases"/>
    <property type="match status" value="1"/>
</dbReference>
<dbReference type="Proteomes" id="UP000599074">
    <property type="component" value="Unassembled WGS sequence"/>
</dbReference>
<keyword evidence="6" id="KW-0067">ATP-binding</keyword>
<dbReference type="NCBIfam" id="TIGR01007">
    <property type="entry name" value="eps_fam"/>
    <property type="match status" value="1"/>
</dbReference>
<dbReference type="GO" id="GO:0005524">
    <property type="term" value="F:ATP binding"/>
    <property type="evidence" value="ECO:0007669"/>
    <property type="project" value="UniProtKB-KW"/>
</dbReference>
<feature type="compositionally biased region" description="Low complexity" evidence="9">
    <location>
        <begin position="508"/>
        <end position="517"/>
    </location>
</feature>
<proteinExistence type="inferred from homology"/>
<keyword evidence="12" id="KW-1185">Reference proteome</keyword>
<dbReference type="EMBL" id="BOON01000006">
    <property type="protein sequence ID" value="GII21216.1"/>
    <property type="molecule type" value="Genomic_DNA"/>
</dbReference>
<dbReference type="InterPro" id="IPR025669">
    <property type="entry name" value="AAA_dom"/>
</dbReference>
<dbReference type="EC" id="2.7.10.2" evidence="2"/>
<evidence type="ECO:0000259" key="10">
    <source>
        <dbReference type="Pfam" id="PF13614"/>
    </source>
</evidence>
<feature type="domain" description="AAA" evidence="10">
    <location>
        <begin position="281"/>
        <end position="428"/>
    </location>
</feature>
<accession>A0A8J3WZ43</accession>
<evidence type="ECO:0000256" key="5">
    <source>
        <dbReference type="ARBA" id="ARBA00022777"/>
    </source>
</evidence>
<keyword evidence="7" id="KW-0829">Tyrosine-protein kinase</keyword>
<dbReference type="InterPro" id="IPR050445">
    <property type="entry name" value="Bact_polysacc_biosynth/exp"/>
</dbReference>
<dbReference type="AlphaFoldDB" id="A0A8J3WZ43"/>
<dbReference type="Pfam" id="PF13614">
    <property type="entry name" value="AAA_31"/>
    <property type="match status" value="1"/>
</dbReference>
<evidence type="ECO:0000256" key="1">
    <source>
        <dbReference type="ARBA" id="ARBA00007316"/>
    </source>
</evidence>